<reference evidence="6 7" key="1">
    <citation type="submission" date="2018-06" db="EMBL/GenBank/DDBJ databases">
        <title>Genomic Encyclopedia of Archaeal and Bacterial Type Strains, Phase II (KMG-II): from individual species to whole genera.</title>
        <authorList>
            <person name="Goeker M."/>
        </authorList>
    </citation>
    <scope>NUCLEOTIDE SEQUENCE [LARGE SCALE GENOMIC DNA]</scope>
    <source>
        <strain evidence="6 7">DSM 6779</strain>
    </source>
</reference>
<comment type="function">
    <text evidence="2">In eubacteria ppGpp (guanosine 3'-diphosphate 5'-diphosphate) is a mediator of the stringent response that coordinates a variety of cellular activities in response to changes in nutritional abundance.</text>
</comment>
<feature type="domain" description="HD" evidence="4">
    <location>
        <begin position="58"/>
        <end position="157"/>
    </location>
</feature>
<feature type="domain" description="ACT" evidence="3">
    <location>
        <begin position="666"/>
        <end position="740"/>
    </location>
</feature>
<evidence type="ECO:0000313" key="7">
    <source>
        <dbReference type="Proteomes" id="UP000249239"/>
    </source>
</evidence>
<dbReference type="InterPro" id="IPR004811">
    <property type="entry name" value="RelA/Spo_fam"/>
</dbReference>
<dbReference type="OrthoDB" id="9805041at2"/>
<evidence type="ECO:0000259" key="5">
    <source>
        <dbReference type="PROSITE" id="PS51880"/>
    </source>
</evidence>
<dbReference type="SUPFAM" id="SSF81271">
    <property type="entry name" value="TGS-like"/>
    <property type="match status" value="1"/>
</dbReference>
<dbReference type="Gene3D" id="3.10.20.30">
    <property type="match status" value="1"/>
</dbReference>
<dbReference type="PROSITE" id="PS51831">
    <property type="entry name" value="HD"/>
    <property type="match status" value="1"/>
</dbReference>
<dbReference type="AlphaFoldDB" id="A0A2W7MZ79"/>
<dbReference type="PROSITE" id="PS51880">
    <property type="entry name" value="TGS"/>
    <property type="match status" value="1"/>
</dbReference>
<keyword evidence="6" id="KW-0418">Kinase</keyword>
<dbReference type="SUPFAM" id="SSF109604">
    <property type="entry name" value="HD-domain/PDEase-like"/>
    <property type="match status" value="1"/>
</dbReference>
<dbReference type="Pfam" id="PF13328">
    <property type="entry name" value="HD_4"/>
    <property type="match status" value="1"/>
</dbReference>
<sequence length="744" mass="86063">MKNFSEQEEEKYVRERMDELVRSCPRNLDEQSTRLIYKAFEVAYQAHKGIRRKSGEPYILHPIEVARIVSEEIGLGSKGISAALLHDVVEDTEYTVEDMKNLFGEKIASIVDGLTKLSDILDKNKSQQVENFRKLLLSMVEDIRVILIKLADRLHNMRTLDSMAENKRLKIAAETLYFYAPLAHRLGLYAIKTELEDLSLKYEHPKIYNDLYEKVKKNETAHLHLIDQISQPLAQKLTEQGYNFDIKGRPKSIFSIWTKMQKKNIPFEEVYDMLAIRIVFKPQPGIPEKAQCWAIYSLVTDIYKPKPDRLRDWVSTPKVNGYEALHVTVMGPQGKWVEVQIRSERMDEIAERGFASHWKYKGQQDGESELDNWLKRIREILENPENDSLEFLDDFKLNLFSSEMMIFTPKGDAKVMPVGATALDFAFEIHSNIGYKCIGAKVNYKLVPLSHELKSGDQVEIITSEKQTPKYDWLNFVTTAKAKTKIKEIFKKERKGVITKGEHMLETELNKTKLTTNARILKKILEHHHIGTKDELYYRIGTETITLENLNKILSSKSSNKWVKYWRLSFGFNESNKKTDDIPQETEKPKLSHMVLTDESDPERYTIATCCNPIPGDDVVGYMDDQNKMILHSRKCPNALKLMSSEGQRIVSAQWESHKILSYLAIINITGIDQIGVVSKITKIISEDQNVNMRSLNFESHDGIFEGIIYLYIHNTEDLNNIIRNIQKIKGIYNVTRQERMKNS</sequence>
<dbReference type="InterPro" id="IPR007685">
    <property type="entry name" value="RelA_SpoT"/>
</dbReference>
<dbReference type="PROSITE" id="PS51671">
    <property type="entry name" value="ACT"/>
    <property type="match status" value="1"/>
</dbReference>
<dbReference type="InterPro" id="IPR002912">
    <property type="entry name" value="ACT_dom"/>
</dbReference>
<dbReference type="CDD" id="cd01668">
    <property type="entry name" value="TGS_RSH"/>
    <property type="match status" value="1"/>
</dbReference>
<dbReference type="Pfam" id="PF13291">
    <property type="entry name" value="ACT_4"/>
    <property type="match status" value="1"/>
</dbReference>
<dbReference type="InterPro" id="IPR045865">
    <property type="entry name" value="ACT-like_dom_sf"/>
</dbReference>
<dbReference type="PANTHER" id="PTHR21262">
    <property type="entry name" value="GUANOSINE-3',5'-BIS DIPHOSPHATE 3'-PYROPHOSPHOHYDROLASE"/>
    <property type="match status" value="1"/>
</dbReference>
<dbReference type="InterPro" id="IPR033655">
    <property type="entry name" value="TGS_RelA/SpoT"/>
</dbReference>
<dbReference type="InterPro" id="IPR012675">
    <property type="entry name" value="Beta-grasp_dom_sf"/>
</dbReference>
<dbReference type="EMBL" id="QKZK01000026">
    <property type="protein sequence ID" value="PZX13445.1"/>
    <property type="molecule type" value="Genomic_DNA"/>
</dbReference>
<proteinExistence type="inferred from homology"/>
<dbReference type="InterPro" id="IPR045600">
    <property type="entry name" value="RelA/SpoT_AH_RIS"/>
</dbReference>
<dbReference type="CDD" id="cd00077">
    <property type="entry name" value="HDc"/>
    <property type="match status" value="1"/>
</dbReference>
<dbReference type="Proteomes" id="UP000249239">
    <property type="component" value="Unassembled WGS sequence"/>
</dbReference>
<dbReference type="InterPro" id="IPR043519">
    <property type="entry name" value="NT_sf"/>
</dbReference>
<dbReference type="GO" id="GO:0016301">
    <property type="term" value="F:kinase activity"/>
    <property type="evidence" value="ECO:0007669"/>
    <property type="project" value="UniProtKB-KW"/>
</dbReference>
<feature type="domain" description="TGS" evidence="5">
    <location>
        <begin position="402"/>
        <end position="463"/>
    </location>
</feature>
<dbReference type="Pfam" id="PF04607">
    <property type="entry name" value="RelA_SpoT"/>
    <property type="match status" value="1"/>
</dbReference>
<evidence type="ECO:0000259" key="3">
    <source>
        <dbReference type="PROSITE" id="PS51671"/>
    </source>
</evidence>
<accession>A0A2W7MZ79</accession>
<dbReference type="SUPFAM" id="SSF55021">
    <property type="entry name" value="ACT-like"/>
    <property type="match status" value="1"/>
</dbReference>
<dbReference type="GO" id="GO:0005886">
    <property type="term" value="C:plasma membrane"/>
    <property type="evidence" value="ECO:0007669"/>
    <property type="project" value="TreeGrafter"/>
</dbReference>
<dbReference type="Pfam" id="PF02824">
    <property type="entry name" value="TGS"/>
    <property type="match status" value="1"/>
</dbReference>
<dbReference type="SUPFAM" id="SSF81301">
    <property type="entry name" value="Nucleotidyltransferase"/>
    <property type="match status" value="1"/>
</dbReference>
<dbReference type="Gene3D" id="1.10.3210.10">
    <property type="entry name" value="Hypothetical protein af1432"/>
    <property type="match status" value="1"/>
</dbReference>
<comment type="similarity">
    <text evidence="2">Belongs to the relA/spoT family.</text>
</comment>
<dbReference type="FunFam" id="3.10.20.30:FF:000002">
    <property type="entry name" value="GTP pyrophosphokinase (RelA/SpoT)"/>
    <property type="match status" value="1"/>
</dbReference>
<dbReference type="CDD" id="cd04876">
    <property type="entry name" value="ACT_RelA-SpoT"/>
    <property type="match status" value="1"/>
</dbReference>
<evidence type="ECO:0000313" key="6">
    <source>
        <dbReference type="EMBL" id="PZX13445.1"/>
    </source>
</evidence>
<evidence type="ECO:0000259" key="4">
    <source>
        <dbReference type="PROSITE" id="PS51831"/>
    </source>
</evidence>
<organism evidence="6 7">
    <name type="scientific">Breznakibacter xylanolyticus</name>
    <dbReference type="NCBI Taxonomy" id="990"/>
    <lineage>
        <taxon>Bacteria</taxon>
        <taxon>Pseudomonadati</taxon>
        <taxon>Bacteroidota</taxon>
        <taxon>Bacteroidia</taxon>
        <taxon>Marinilabiliales</taxon>
        <taxon>Marinilabiliaceae</taxon>
        <taxon>Breznakibacter</taxon>
    </lineage>
</organism>
<dbReference type="RefSeq" id="WP_111446538.1">
    <property type="nucleotide sequence ID" value="NZ_QKZK01000026.1"/>
</dbReference>
<evidence type="ECO:0000256" key="2">
    <source>
        <dbReference type="RuleBase" id="RU003847"/>
    </source>
</evidence>
<dbReference type="SMART" id="SM00471">
    <property type="entry name" value="HDc"/>
    <property type="match status" value="1"/>
</dbReference>
<name>A0A2W7MZ79_9BACT</name>
<dbReference type="InterPro" id="IPR004095">
    <property type="entry name" value="TGS"/>
</dbReference>
<protein>
    <submittedName>
        <fullName evidence="6">GTP pyrophosphokinase</fullName>
    </submittedName>
</protein>
<evidence type="ECO:0000256" key="1">
    <source>
        <dbReference type="ARBA" id="ARBA00025704"/>
    </source>
</evidence>
<dbReference type="Pfam" id="PF19296">
    <property type="entry name" value="RelA_AH_RIS"/>
    <property type="match status" value="1"/>
</dbReference>
<dbReference type="FunFam" id="1.10.3210.10:FF:000001">
    <property type="entry name" value="GTP pyrophosphokinase RelA"/>
    <property type="match status" value="1"/>
</dbReference>
<dbReference type="InterPro" id="IPR012676">
    <property type="entry name" value="TGS-like"/>
</dbReference>
<dbReference type="InterPro" id="IPR003607">
    <property type="entry name" value="HD/PDEase_dom"/>
</dbReference>
<dbReference type="Gene3D" id="3.30.460.10">
    <property type="entry name" value="Beta Polymerase, domain 2"/>
    <property type="match status" value="1"/>
</dbReference>
<gene>
    <name evidence="6" type="ORF">LX69_02701</name>
</gene>
<dbReference type="InterPro" id="IPR006674">
    <property type="entry name" value="HD_domain"/>
</dbReference>
<keyword evidence="7" id="KW-1185">Reference proteome</keyword>
<comment type="caution">
    <text evidence="6">The sequence shown here is derived from an EMBL/GenBank/DDBJ whole genome shotgun (WGS) entry which is preliminary data.</text>
</comment>
<comment type="pathway">
    <text evidence="1">Purine metabolism.</text>
</comment>
<dbReference type="CDD" id="cd05399">
    <property type="entry name" value="NT_Rel-Spo_like"/>
    <property type="match status" value="1"/>
</dbReference>
<keyword evidence="6" id="KW-0808">Transferase</keyword>
<dbReference type="GO" id="GO:0015969">
    <property type="term" value="P:guanosine tetraphosphate metabolic process"/>
    <property type="evidence" value="ECO:0007669"/>
    <property type="project" value="InterPro"/>
</dbReference>
<dbReference type="PANTHER" id="PTHR21262:SF31">
    <property type="entry name" value="GTP PYROPHOSPHOKINASE"/>
    <property type="match status" value="1"/>
</dbReference>
<dbReference type="NCBIfam" id="TIGR00691">
    <property type="entry name" value="spoT_relA"/>
    <property type="match status" value="1"/>
</dbReference>
<dbReference type="Gene3D" id="3.30.70.260">
    <property type="match status" value="1"/>
</dbReference>
<dbReference type="SMART" id="SM00954">
    <property type="entry name" value="RelA_SpoT"/>
    <property type="match status" value="1"/>
</dbReference>